<dbReference type="AlphaFoldDB" id="A0AAD8YGJ1"/>
<gene>
    <name evidence="2" type="ORF">QTG54_004027</name>
</gene>
<feature type="region of interest" description="Disordered" evidence="1">
    <location>
        <begin position="1"/>
        <end position="23"/>
    </location>
</feature>
<protein>
    <submittedName>
        <fullName evidence="2">Uncharacterized protein</fullName>
    </submittedName>
</protein>
<name>A0AAD8YGJ1_9STRA</name>
<dbReference type="EMBL" id="JATAAI010000006">
    <property type="protein sequence ID" value="KAK1744736.1"/>
    <property type="molecule type" value="Genomic_DNA"/>
</dbReference>
<evidence type="ECO:0000256" key="1">
    <source>
        <dbReference type="SAM" id="MobiDB-lite"/>
    </source>
</evidence>
<organism evidence="2 3">
    <name type="scientific">Skeletonema marinoi</name>
    <dbReference type="NCBI Taxonomy" id="267567"/>
    <lineage>
        <taxon>Eukaryota</taxon>
        <taxon>Sar</taxon>
        <taxon>Stramenopiles</taxon>
        <taxon>Ochrophyta</taxon>
        <taxon>Bacillariophyta</taxon>
        <taxon>Coscinodiscophyceae</taxon>
        <taxon>Thalassiosirophycidae</taxon>
        <taxon>Thalassiosirales</taxon>
        <taxon>Skeletonemataceae</taxon>
        <taxon>Skeletonema</taxon>
        <taxon>Skeletonema marinoi-dohrnii complex</taxon>
    </lineage>
</organism>
<evidence type="ECO:0000313" key="3">
    <source>
        <dbReference type="Proteomes" id="UP001224775"/>
    </source>
</evidence>
<proteinExistence type="predicted"/>
<dbReference type="Proteomes" id="UP001224775">
    <property type="component" value="Unassembled WGS sequence"/>
</dbReference>
<sequence length="119" mass="13470">MSDSEEEGSGSRKMTRRDWEDPCWDHHFGMEDPSARGPYTSRGRTDAVWKTLQAYGFNKSADKKKAFDGLTPTPCFECFVRENVKKVGKVLEDGQIEGNTVSELAERIRSSHQISDQVP</sequence>
<evidence type="ECO:0000313" key="2">
    <source>
        <dbReference type="EMBL" id="KAK1744736.1"/>
    </source>
</evidence>
<reference evidence="2" key="1">
    <citation type="submission" date="2023-06" db="EMBL/GenBank/DDBJ databases">
        <title>Survivors Of The Sea: Transcriptome response of Skeletonema marinoi to long-term dormancy.</title>
        <authorList>
            <person name="Pinder M.I.M."/>
            <person name="Kourtchenko O."/>
            <person name="Robertson E.K."/>
            <person name="Larsson T."/>
            <person name="Maumus F."/>
            <person name="Osuna-Cruz C.M."/>
            <person name="Vancaester E."/>
            <person name="Stenow R."/>
            <person name="Vandepoele K."/>
            <person name="Ploug H."/>
            <person name="Bruchert V."/>
            <person name="Godhe A."/>
            <person name="Topel M."/>
        </authorList>
    </citation>
    <scope>NUCLEOTIDE SEQUENCE</scope>
    <source>
        <strain evidence="2">R05AC</strain>
    </source>
</reference>
<keyword evidence="3" id="KW-1185">Reference proteome</keyword>
<comment type="caution">
    <text evidence="2">The sequence shown here is derived from an EMBL/GenBank/DDBJ whole genome shotgun (WGS) entry which is preliminary data.</text>
</comment>
<accession>A0AAD8YGJ1</accession>